<keyword evidence="7 26" id="KW-0812">Transmembrane</keyword>
<evidence type="ECO:0000256" key="8">
    <source>
        <dbReference type="ARBA" id="ARBA00022847"/>
    </source>
</evidence>
<gene>
    <name evidence="28" type="ORF">PVAND_007783</name>
</gene>
<comment type="catalytic activity">
    <reaction evidence="19">
        <text>L-glutamate(out) = L-glutamate(in)</text>
        <dbReference type="Rhea" id="RHEA:66336"/>
        <dbReference type="ChEBI" id="CHEBI:29985"/>
    </reaction>
    <physiologicalReaction direction="left-to-right" evidence="19">
        <dbReference type="Rhea" id="RHEA:66337"/>
    </physiologicalReaction>
</comment>
<dbReference type="Proteomes" id="UP001107558">
    <property type="component" value="Chromosome 2"/>
</dbReference>
<dbReference type="CDD" id="cd17318">
    <property type="entry name" value="MFS_SLC17"/>
    <property type="match status" value="1"/>
</dbReference>
<comment type="catalytic activity">
    <reaction evidence="15">
        <text>2 nitrate(out) + H(+)(out) = 2 nitrate(in) + H(+)(in)</text>
        <dbReference type="Rhea" id="RHEA:71539"/>
        <dbReference type="ChEBI" id="CHEBI:15378"/>
        <dbReference type="ChEBI" id="CHEBI:17632"/>
    </reaction>
    <physiologicalReaction direction="left-to-right" evidence="15">
        <dbReference type="Rhea" id="RHEA:71540"/>
    </physiologicalReaction>
</comment>
<comment type="catalytic activity">
    <reaction evidence="20">
        <text>D-glucuronate(out) + H(+)(out) = D-glucuronate(in) + H(+)(in)</text>
        <dbReference type="Rhea" id="RHEA:72591"/>
        <dbReference type="ChEBI" id="CHEBI:15378"/>
        <dbReference type="ChEBI" id="CHEBI:58720"/>
    </reaction>
    <physiologicalReaction direction="left-to-right" evidence="20">
        <dbReference type="Rhea" id="RHEA:72592"/>
    </physiologicalReaction>
</comment>
<organism evidence="28 29">
    <name type="scientific">Polypedilum vanderplanki</name>
    <name type="common">Sleeping chironomid midge</name>
    <dbReference type="NCBI Taxonomy" id="319348"/>
    <lineage>
        <taxon>Eukaryota</taxon>
        <taxon>Metazoa</taxon>
        <taxon>Ecdysozoa</taxon>
        <taxon>Arthropoda</taxon>
        <taxon>Hexapoda</taxon>
        <taxon>Insecta</taxon>
        <taxon>Pterygota</taxon>
        <taxon>Neoptera</taxon>
        <taxon>Endopterygota</taxon>
        <taxon>Diptera</taxon>
        <taxon>Nematocera</taxon>
        <taxon>Chironomoidea</taxon>
        <taxon>Chironomidae</taxon>
        <taxon>Chironominae</taxon>
        <taxon>Polypedilum</taxon>
        <taxon>Polypedilum</taxon>
    </lineage>
</organism>
<dbReference type="PROSITE" id="PS50850">
    <property type="entry name" value="MFS"/>
    <property type="match status" value="1"/>
</dbReference>
<evidence type="ECO:0000256" key="10">
    <source>
        <dbReference type="ARBA" id="ARBA00023018"/>
    </source>
</evidence>
<keyword evidence="8" id="KW-0769">Symport</keyword>
<evidence type="ECO:0000256" key="5">
    <source>
        <dbReference type="ARBA" id="ARBA00022448"/>
    </source>
</evidence>
<feature type="transmembrane region" description="Helical" evidence="26">
    <location>
        <begin position="295"/>
        <end position="320"/>
    </location>
</feature>
<dbReference type="OrthoDB" id="2985014at2759"/>
<evidence type="ECO:0000256" key="18">
    <source>
        <dbReference type="ARBA" id="ARBA00051403"/>
    </source>
</evidence>
<protein>
    <recommendedName>
        <fullName evidence="22">Sialin</fullName>
    </recommendedName>
    <alternativeName>
        <fullName evidence="25">H(+)/nitrate cotransporter</fullName>
    </alternativeName>
    <alternativeName>
        <fullName evidence="23">H(+)/sialic acid cotransporter</fullName>
    </alternativeName>
    <alternativeName>
        <fullName evidence="24">Vesicular excitatory amino acid transporter</fullName>
    </alternativeName>
</protein>
<evidence type="ECO:0000256" key="20">
    <source>
        <dbReference type="ARBA" id="ARBA00051612"/>
    </source>
</evidence>
<dbReference type="GO" id="GO:0005765">
    <property type="term" value="C:lysosomal membrane"/>
    <property type="evidence" value="ECO:0007669"/>
    <property type="project" value="UniProtKB-SubCell"/>
</dbReference>
<keyword evidence="6" id="KW-1003">Cell membrane</keyword>
<evidence type="ECO:0000256" key="22">
    <source>
        <dbReference type="ARBA" id="ARBA00069713"/>
    </source>
</evidence>
<comment type="catalytic activity">
    <reaction evidence="16">
        <text>L-aspartate(out) = L-aspartate(in)</text>
        <dbReference type="Rhea" id="RHEA:66332"/>
        <dbReference type="ChEBI" id="CHEBI:29991"/>
    </reaction>
    <physiologicalReaction direction="left-to-right" evidence="16">
        <dbReference type="Rhea" id="RHEA:66333"/>
    </physiologicalReaction>
</comment>
<evidence type="ECO:0000313" key="28">
    <source>
        <dbReference type="EMBL" id="KAG5678081.1"/>
    </source>
</evidence>
<dbReference type="GO" id="GO:0015293">
    <property type="term" value="F:symporter activity"/>
    <property type="evidence" value="ECO:0007669"/>
    <property type="project" value="UniProtKB-KW"/>
</dbReference>
<dbReference type="GO" id="GO:0046942">
    <property type="term" value="P:carboxylic acid transport"/>
    <property type="evidence" value="ECO:0007669"/>
    <property type="project" value="UniProtKB-ARBA"/>
</dbReference>
<accession>A0A9J6C7N6</accession>
<dbReference type="InterPro" id="IPR036259">
    <property type="entry name" value="MFS_trans_sf"/>
</dbReference>
<evidence type="ECO:0000256" key="13">
    <source>
        <dbReference type="ARBA" id="ARBA00023228"/>
    </source>
</evidence>
<comment type="function">
    <text evidence="21">Receptor for CM101, a polysaccharide produced by group B Streptococcus with antipathoangiogenic properties.</text>
</comment>
<dbReference type="FunFam" id="1.20.1250.20:FF:000067">
    <property type="entry name" value="sialin isoform X2"/>
    <property type="match status" value="1"/>
</dbReference>
<comment type="caution">
    <text evidence="28">The sequence shown here is derived from an EMBL/GenBank/DDBJ whole genome shotgun (WGS) entry which is preliminary data.</text>
</comment>
<keyword evidence="10" id="KW-0770">Synapse</keyword>
<dbReference type="EMBL" id="JADBJN010000002">
    <property type="protein sequence ID" value="KAG5678081.1"/>
    <property type="molecule type" value="Genomic_DNA"/>
</dbReference>
<comment type="subcellular location">
    <subcellularLocation>
        <location evidence="2">Basolateral cell membrane</location>
        <topology evidence="2">Multi-pass membrane protein</topology>
    </subcellularLocation>
    <subcellularLocation>
        <location evidence="3">Cytoplasmic vesicle</location>
        <location evidence="3">Secretory vesicle membrane</location>
        <topology evidence="3">Multi-pass membrane protein</topology>
    </subcellularLocation>
    <subcellularLocation>
        <location evidence="1">Cytoplasmic vesicle</location>
        <location evidence="1">Secretory vesicle</location>
        <location evidence="1">Synaptic vesicle membrane</location>
    </subcellularLocation>
    <subcellularLocation>
        <location evidence="4">Lysosome membrane</location>
    </subcellularLocation>
</comment>
<dbReference type="InterPro" id="IPR011701">
    <property type="entry name" value="MFS"/>
</dbReference>
<evidence type="ECO:0000256" key="4">
    <source>
        <dbReference type="ARBA" id="ARBA00004656"/>
    </source>
</evidence>
<feature type="transmembrane region" description="Helical" evidence="26">
    <location>
        <begin position="332"/>
        <end position="352"/>
    </location>
</feature>
<evidence type="ECO:0000256" key="19">
    <source>
        <dbReference type="ARBA" id="ARBA00051447"/>
    </source>
</evidence>
<feature type="transmembrane region" description="Helical" evidence="26">
    <location>
        <begin position="389"/>
        <end position="411"/>
    </location>
</feature>
<evidence type="ECO:0000256" key="11">
    <source>
        <dbReference type="ARBA" id="ARBA00023136"/>
    </source>
</evidence>
<evidence type="ECO:0000256" key="17">
    <source>
        <dbReference type="ARBA" id="ARBA00050625"/>
    </source>
</evidence>
<evidence type="ECO:0000256" key="23">
    <source>
        <dbReference type="ARBA" id="ARBA00080244"/>
    </source>
</evidence>
<dbReference type="SUPFAM" id="SSF103473">
    <property type="entry name" value="MFS general substrate transporter"/>
    <property type="match status" value="1"/>
</dbReference>
<dbReference type="FunFam" id="1.20.1250.20:FF:000003">
    <property type="entry name" value="Solute carrier family 17 member 3"/>
    <property type="match status" value="1"/>
</dbReference>
<feature type="transmembrane region" description="Helical" evidence="26">
    <location>
        <begin position="99"/>
        <end position="117"/>
    </location>
</feature>
<keyword evidence="13" id="KW-0458">Lysosome</keyword>
<evidence type="ECO:0000256" key="26">
    <source>
        <dbReference type="SAM" id="Phobius"/>
    </source>
</evidence>
<feature type="domain" description="Major facilitator superfamily (MFS) profile" evidence="27">
    <location>
        <begin position="18"/>
        <end position="447"/>
    </location>
</feature>
<dbReference type="GO" id="GO:0030672">
    <property type="term" value="C:synaptic vesicle membrane"/>
    <property type="evidence" value="ECO:0007669"/>
    <property type="project" value="UniProtKB-SubCell"/>
</dbReference>
<keyword evidence="5" id="KW-0813">Transport</keyword>
<feature type="transmembrane region" description="Helical" evidence="26">
    <location>
        <begin position="72"/>
        <end position="92"/>
    </location>
</feature>
<dbReference type="InterPro" id="IPR050382">
    <property type="entry name" value="MFS_Na/Anion_cotransporter"/>
</dbReference>
<evidence type="ECO:0000256" key="24">
    <source>
        <dbReference type="ARBA" id="ARBA00081195"/>
    </source>
</evidence>
<dbReference type="AlphaFoldDB" id="A0A9J6C7N6"/>
<evidence type="ECO:0000256" key="1">
    <source>
        <dbReference type="ARBA" id="ARBA00004432"/>
    </source>
</evidence>
<sequence length="461" mass="52216">MENSIIETAPFWKKKRYLVVLLAFFGFFNVYALRVNLSVAIVSMTEVREIHHENNTVIEEQYFNWSSKQKGLVLSSFFYGYITTQFMGGYLASRYGGNLIFGIGIGVTAFFTLLTPLAASWNIYALVAVRVIEGIFEGMTFPCCYHIWSKWAPPLERSRMANFAMAGNYVGTVVGMPLSGIFATYIGWQSVFYIFGTIGIVWLIMWILIVKASPEADSRISKIERDYIIASIGRNANEKPPNFNEIPWKDIFMSKAVWAIIVAFFCESWGFFTMFTELPSFFKDLLDFDISKSAILSALPYLALTILLFFSGFIADWFQVKSILTTTQVRRYFTCISFLSQTIFMILAAFILHRVYSVIFLTIGIGLGAFSLSGFAINHLDIAPQYASILMGIGNTFGTIPGMVSPLLTGYIVTKSTESEWRIVFYITAALYISGCIFYWFFSSGKVQAWAEKKNEIKNKI</sequence>
<keyword evidence="14" id="KW-0968">Cytoplasmic vesicle</keyword>
<dbReference type="GO" id="GO:0016323">
    <property type="term" value="C:basolateral plasma membrane"/>
    <property type="evidence" value="ECO:0007669"/>
    <property type="project" value="UniProtKB-SubCell"/>
</dbReference>
<evidence type="ECO:0000256" key="7">
    <source>
        <dbReference type="ARBA" id="ARBA00022692"/>
    </source>
</evidence>
<evidence type="ECO:0000256" key="12">
    <source>
        <dbReference type="ARBA" id="ARBA00023180"/>
    </source>
</evidence>
<dbReference type="GO" id="GO:0006820">
    <property type="term" value="P:monoatomic anion transport"/>
    <property type="evidence" value="ECO:0007669"/>
    <property type="project" value="TreeGrafter"/>
</dbReference>
<evidence type="ECO:0000256" key="16">
    <source>
        <dbReference type="ARBA" id="ARBA00050554"/>
    </source>
</evidence>
<feature type="transmembrane region" description="Helical" evidence="26">
    <location>
        <begin position="358"/>
        <end position="377"/>
    </location>
</feature>
<comment type="catalytic activity">
    <reaction evidence="17">
        <text>N-acetylneuraminate(in) + H(+)(in) = N-acetylneuraminate(out) + H(+)(out)</text>
        <dbReference type="Rhea" id="RHEA:28987"/>
        <dbReference type="ChEBI" id="CHEBI:15378"/>
        <dbReference type="ChEBI" id="CHEBI:35418"/>
    </reaction>
    <physiologicalReaction direction="right-to-left" evidence="17">
        <dbReference type="Rhea" id="RHEA:28989"/>
    </physiologicalReaction>
</comment>
<keyword evidence="29" id="KW-1185">Reference proteome</keyword>
<evidence type="ECO:0000256" key="25">
    <source>
        <dbReference type="ARBA" id="ARBA00081925"/>
    </source>
</evidence>
<feature type="transmembrane region" description="Helical" evidence="26">
    <location>
        <begin position="423"/>
        <end position="442"/>
    </location>
</feature>
<evidence type="ECO:0000256" key="2">
    <source>
        <dbReference type="ARBA" id="ARBA00004554"/>
    </source>
</evidence>
<dbReference type="InterPro" id="IPR020846">
    <property type="entry name" value="MFS_dom"/>
</dbReference>
<dbReference type="Gene3D" id="1.20.1250.20">
    <property type="entry name" value="MFS general substrate transporter like domains"/>
    <property type="match status" value="2"/>
</dbReference>
<feature type="transmembrane region" description="Helical" evidence="26">
    <location>
        <begin position="160"/>
        <end position="185"/>
    </location>
</feature>
<dbReference type="PANTHER" id="PTHR11662">
    <property type="entry name" value="SOLUTE CARRIER FAMILY 17"/>
    <property type="match status" value="1"/>
</dbReference>
<reference evidence="28" key="1">
    <citation type="submission" date="2021-03" db="EMBL/GenBank/DDBJ databases">
        <title>Chromosome level genome of the anhydrobiotic midge Polypedilum vanderplanki.</title>
        <authorList>
            <person name="Yoshida Y."/>
            <person name="Kikawada T."/>
            <person name="Gusev O."/>
        </authorList>
    </citation>
    <scope>NUCLEOTIDE SEQUENCE</scope>
    <source>
        <strain evidence="28">NIAS01</strain>
        <tissue evidence="28">Whole body or cell culture</tissue>
    </source>
</reference>
<evidence type="ECO:0000256" key="21">
    <source>
        <dbReference type="ARBA" id="ARBA00056891"/>
    </source>
</evidence>
<keyword evidence="12" id="KW-0325">Glycoprotein</keyword>
<feature type="transmembrane region" description="Helical" evidence="26">
    <location>
        <begin position="256"/>
        <end position="275"/>
    </location>
</feature>
<comment type="catalytic activity">
    <reaction evidence="18">
        <text>N-acetyl-L-aspartyl-L-glutamate(out) = N-acetyl-L-aspartyl-L-glutamate(in)</text>
        <dbReference type="Rhea" id="RHEA:72599"/>
        <dbReference type="ChEBI" id="CHEBI:76931"/>
    </reaction>
    <physiologicalReaction direction="left-to-right" evidence="18">
        <dbReference type="Rhea" id="RHEA:72600"/>
    </physiologicalReaction>
</comment>
<proteinExistence type="predicted"/>
<evidence type="ECO:0000256" key="9">
    <source>
        <dbReference type="ARBA" id="ARBA00022989"/>
    </source>
</evidence>
<evidence type="ECO:0000256" key="6">
    <source>
        <dbReference type="ARBA" id="ARBA00022475"/>
    </source>
</evidence>
<dbReference type="PANTHER" id="PTHR11662:SF455">
    <property type="entry name" value="GH23975P"/>
    <property type="match status" value="1"/>
</dbReference>
<evidence type="ECO:0000313" key="29">
    <source>
        <dbReference type="Proteomes" id="UP001107558"/>
    </source>
</evidence>
<keyword evidence="9 26" id="KW-1133">Transmembrane helix</keyword>
<evidence type="ECO:0000259" key="27">
    <source>
        <dbReference type="PROSITE" id="PS50850"/>
    </source>
</evidence>
<evidence type="ECO:0000256" key="3">
    <source>
        <dbReference type="ARBA" id="ARBA00004638"/>
    </source>
</evidence>
<feature type="transmembrane region" description="Helical" evidence="26">
    <location>
        <begin position="191"/>
        <end position="210"/>
    </location>
</feature>
<feature type="transmembrane region" description="Helical" evidence="26">
    <location>
        <begin position="123"/>
        <end position="148"/>
    </location>
</feature>
<name>A0A9J6C7N6_POLVA</name>
<keyword evidence="11 26" id="KW-0472">Membrane</keyword>
<dbReference type="Pfam" id="PF07690">
    <property type="entry name" value="MFS_1"/>
    <property type="match status" value="1"/>
</dbReference>
<evidence type="ECO:0000256" key="15">
    <source>
        <dbReference type="ARBA" id="ARBA00050101"/>
    </source>
</evidence>
<evidence type="ECO:0000256" key="14">
    <source>
        <dbReference type="ARBA" id="ARBA00023329"/>
    </source>
</evidence>